<keyword evidence="2" id="KW-1185">Reference proteome</keyword>
<name>A0A1U7HK40_9CHRO</name>
<dbReference type="EMBL" id="MRCC01000014">
    <property type="protein sequence ID" value="OKH23952.1"/>
    <property type="molecule type" value="Genomic_DNA"/>
</dbReference>
<sequence>MKRRQLMQYAGAGLLTTVATTLGKFQPAVAQAGSLTVQWLGHTCFLFNGGGTRVLVNPFRTLGCTAGYRPPNVAADLVLISSQLLDEGAVESVPGNPRLVFEPGVYDFNNIQFQGIATDHDRVGGKRFGTNVAWRWTQAGINILHLGGAAAPITTEQKILMGTPDVVFVPVGGGPKAYNPQEARTAVQALNAKLVIPTHYRTQAADEASCDIVALDEFLAVMDGMPVRRANSDTISLSAVDLPQNGSAIQVLSYQF</sequence>
<dbReference type="Gene3D" id="3.60.15.10">
    <property type="entry name" value="Ribonuclease Z/Hydroxyacylglutathione hydrolase-like"/>
    <property type="match status" value="1"/>
</dbReference>
<dbReference type="AlphaFoldDB" id="A0A1U7HK40"/>
<keyword evidence="1" id="KW-0378">Hydrolase</keyword>
<dbReference type="SUPFAM" id="SSF56281">
    <property type="entry name" value="Metallo-hydrolase/oxidoreductase"/>
    <property type="match status" value="1"/>
</dbReference>
<dbReference type="STRING" id="247279.NIES1031_16805"/>
<accession>A0A1U7HK40</accession>
<protein>
    <submittedName>
        <fullName evidence="1">Zn-dependent hydrolase</fullName>
    </submittedName>
</protein>
<proteinExistence type="predicted"/>
<organism evidence="1 2">
    <name type="scientific">Chroogloeocystis siderophila 5.2 s.c.1</name>
    <dbReference type="NCBI Taxonomy" id="247279"/>
    <lineage>
        <taxon>Bacteria</taxon>
        <taxon>Bacillati</taxon>
        <taxon>Cyanobacteriota</taxon>
        <taxon>Cyanophyceae</taxon>
        <taxon>Oscillatoriophycideae</taxon>
        <taxon>Chroococcales</taxon>
        <taxon>Chroococcaceae</taxon>
        <taxon>Chroogloeocystis</taxon>
    </lineage>
</organism>
<dbReference type="InterPro" id="IPR006311">
    <property type="entry name" value="TAT_signal"/>
</dbReference>
<reference evidence="1 2" key="1">
    <citation type="submission" date="2016-11" db="EMBL/GenBank/DDBJ databases">
        <title>Draft Genome Sequences of Nine Cyanobacterial Strains from Diverse Habitats.</title>
        <authorList>
            <person name="Zhu T."/>
            <person name="Hou S."/>
            <person name="Lu X."/>
            <person name="Hess W.R."/>
        </authorList>
    </citation>
    <scope>NUCLEOTIDE SEQUENCE [LARGE SCALE GENOMIC DNA]</scope>
    <source>
        <strain evidence="1 2">5.2 s.c.1</strain>
    </source>
</reference>
<dbReference type="OrthoDB" id="9789133at2"/>
<dbReference type="PANTHER" id="PTHR39189">
    <property type="entry name" value="UPF0173 METAL-DEPENDENT HYDROLASE YTKL"/>
    <property type="match status" value="1"/>
</dbReference>
<evidence type="ECO:0000313" key="1">
    <source>
        <dbReference type="EMBL" id="OKH23952.1"/>
    </source>
</evidence>
<evidence type="ECO:0000313" key="2">
    <source>
        <dbReference type="Proteomes" id="UP000185984"/>
    </source>
</evidence>
<dbReference type="RefSeq" id="WP_073550663.1">
    <property type="nucleotide sequence ID" value="NZ_CAWMVK010000006.1"/>
</dbReference>
<dbReference type="PANTHER" id="PTHR39189:SF1">
    <property type="entry name" value="UPF0173 METAL-DEPENDENT HYDROLASE YTKL"/>
    <property type="match status" value="1"/>
</dbReference>
<comment type="caution">
    <text evidence="1">The sequence shown here is derived from an EMBL/GenBank/DDBJ whole genome shotgun (WGS) entry which is preliminary data.</text>
</comment>
<dbReference type="Pfam" id="PF13483">
    <property type="entry name" value="Lactamase_B_3"/>
    <property type="match status" value="1"/>
</dbReference>
<gene>
    <name evidence="1" type="ORF">NIES1031_16805</name>
</gene>
<dbReference type="PROSITE" id="PS51318">
    <property type="entry name" value="TAT"/>
    <property type="match status" value="1"/>
</dbReference>
<dbReference type="Proteomes" id="UP000185984">
    <property type="component" value="Unassembled WGS sequence"/>
</dbReference>
<dbReference type="GO" id="GO:0016787">
    <property type="term" value="F:hydrolase activity"/>
    <property type="evidence" value="ECO:0007669"/>
    <property type="project" value="UniProtKB-KW"/>
</dbReference>
<dbReference type="InterPro" id="IPR036866">
    <property type="entry name" value="RibonucZ/Hydroxyglut_hydro"/>
</dbReference>